<comment type="caution">
    <text evidence="3">The sequence shown here is derived from an EMBL/GenBank/DDBJ whole genome shotgun (WGS) entry which is preliminary data.</text>
</comment>
<organism evidence="3 4">
    <name type="scientific">Clostridium chauvoei</name>
    <dbReference type="NCBI Taxonomy" id="46867"/>
    <lineage>
        <taxon>Bacteria</taxon>
        <taxon>Bacillati</taxon>
        <taxon>Bacillota</taxon>
        <taxon>Clostridia</taxon>
        <taxon>Eubacteriales</taxon>
        <taxon>Clostridiaceae</taxon>
        <taxon>Clostridium</taxon>
    </lineage>
</organism>
<keyword evidence="1" id="KW-1133">Transmembrane helix</keyword>
<dbReference type="Gene3D" id="2.60.40.680">
    <property type="match status" value="1"/>
</dbReference>
<gene>
    <name evidence="3" type="ORF">K4H94_02845</name>
</gene>
<evidence type="ECO:0000256" key="1">
    <source>
        <dbReference type="SAM" id="Phobius"/>
    </source>
</evidence>
<dbReference type="RefSeq" id="WP_021874848.1">
    <property type="nucleotide sequence ID" value="NZ_CP018624.1"/>
</dbReference>
<accession>A0ABD4RFM4</accession>
<dbReference type="GeneID" id="66300859"/>
<evidence type="ECO:0000259" key="2">
    <source>
        <dbReference type="Pfam" id="PF00963"/>
    </source>
</evidence>
<dbReference type="InterPro" id="IPR008965">
    <property type="entry name" value="CBM2/CBM3_carb-bd_dom_sf"/>
</dbReference>
<protein>
    <recommendedName>
        <fullName evidence="2">Cohesin domain-containing protein</fullName>
    </recommendedName>
</protein>
<evidence type="ECO:0000313" key="3">
    <source>
        <dbReference type="EMBL" id="MBX7289988.1"/>
    </source>
</evidence>
<dbReference type="KEGG" id="cchv:BTM20_03200"/>
<keyword evidence="1" id="KW-0472">Membrane</keyword>
<dbReference type="SUPFAM" id="SSF49384">
    <property type="entry name" value="Carbohydrate-binding domain"/>
    <property type="match status" value="1"/>
</dbReference>
<dbReference type="AlphaFoldDB" id="A0ABD4RFM4"/>
<dbReference type="Pfam" id="PF00963">
    <property type="entry name" value="Cohesin"/>
    <property type="match status" value="1"/>
</dbReference>
<feature type="transmembrane region" description="Helical" evidence="1">
    <location>
        <begin position="246"/>
        <end position="263"/>
    </location>
</feature>
<keyword evidence="1" id="KW-0812">Transmembrane</keyword>
<name>A0ABD4RFM4_9CLOT</name>
<proteinExistence type="predicted"/>
<dbReference type="Proteomes" id="UP000775179">
    <property type="component" value="Unassembled WGS sequence"/>
</dbReference>
<evidence type="ECO:0000313" key="4">
    <source>
        <dbReference type="Proteomes" id="UP000775179"/>
    </source>
</evidence>
<reference evidence="3 4" key="1">
    <citation type="submission" date="2021-08" db="EMBL/GenBank/DDBJ databases">
        <title>Genome sequence analysis of Clostridium chauvoei strains of European origin and evaluation of typing options for outbreak investigations.</title>
        <authorList>
            <person name="Abdel-Glil M."/>
            <person name="Thomas P."/>
            <person name="Seyboldt C."/>
        </authorList>
    </citation>
    <scope>NUCLEOTIDE SEQUENCE [LARGE SCALE GENOMIC DNA]</scope>
    <source>
        <strain evidence="3 4">S0260-09</strain>
    </source>
</reference>
<feature type="domain" description="Cohesin" evidence="2">
    <location>
        <begin position="34"/>
        <end position="135"/>
    </location>
</feature>
<dbReference type="EMBL" id="JAIFTX010000004">
    <property type="protein sequence ID" value="MBX7289988.1"/>
    <property type="molecule type" value="Genomic_DNA"/>
</dbReference>
<dbReference type="InterPro" id="IPR002102">
    <property type="entry name" value="Cohesin_dom"/>
</dbReference>
<sequence>MKKILGLLFIIFILSIHVVWADDKPLVNINVDGELKKGQDIVISLNIENVENLYSLSMDYTYNSDIIEIKSIVEGSLIEGNKFEELINEPKKDGDTASYKMTFKGMVEGVSGSGSIIKIKAKIIGDGTLDINDTNLTIKLVGIDSGNNVYNMPFDFKRGIKNEDNGNDKKEGIFLDSDENLTYDTTKVKSNFIDRVLGFLHLDKKNNKLEKNNIIRKDGDTSNDISNEEPDKLSINKGANNKVKDILILSGIIVIGMAGIFIFKNKK</sequence>